<gene>
    <name evidence="10" type="ordered locus">AMIS_18230</name>
</gene>
<dbReference type="SMART" id="SM00388">
    <property type="entry name" value="HisKA"/>
    <property type="match status" value="1"/>
</dbReference>
<dbReference type="InterPro" id="IPR003594">
    <property type="entry name" value="HATPase_dom"/>
</dbReference>
<dbReference type="InterPro" id="IPR005467">
    <property type="entry name" value="His_kinase_dom"/>
</dbReference>
<dbReference type="InterPro" id="IPR004358">
    <property type="entry name" value="Sig_transdc_His_kin-like_C"/>
</dbReference>
<dbReference type="InterPro" id="IPR036097">
    <property type="entry name" value="HisK_dim/P_sf"/>
</dbReference>
<dbReference type="GO" id="GO:0005886">
    <property type="term" value="C:plasma membrane"/>
    <property type="evidence" value="ECO:0007669"/>
    <property type="project" value="UniProtKB-SubCell"/>
</dbReference>
<dbReference type="HOGENOM" id="CLU_000445_114_44_11"/>
<dbReference type="AlphaFoldDB" id="I0H206"/>
<dbReference type="InterPro" id="IPR003018">
    <property type="entry name" value="GAF"/>
</dbReference>
<dbReference type="OrthoDB" id="9806130at2"/>
<evidence type="ECO:0000256" key="7">
    <source>
        <dbReference type="ARBA" id="ARBA00023012"/>
    </source>
</evidence>
<keyword evidence="11" id="KW-1185">Reference proteome</keyword>
<keyword evidence="4" id="KW-0597">Phosphoprotein</keyword>
<keyword evidence="5" id="KW-0808">Transferase</keyword>
<evidence type="ECO:0000256" key="5">
    <source>
        <dbReference type="ARBA" id="ARBA00022679"/>
    </source>
</evidence>
<dbReference type="PROSITE" id="PS50109">
    <property type="entry name" value="HIS_KIN"/>
    <property type="match status" value="1"/>
</dbReference>
<feature type="domain" description="Histidine kinase" evidence="9">
    <location>
        <begin position="197"/>
        <end position="410"/>
    </location>
</feature>
<dbReference type="Gene3D" id="3.30.450.40">
    <property type="match status" value="1"/>
</dbReference>
<dbReference type="PATRIC" id="fig|512565.3.peg.1835"/>
<name>I0H206_ACTM4</name>
<comment type="catalytic activity">
    <reaction evidence="1">
        <text>ATP + protein L-histidine = ADP + protein N-phospho-L-histidine.</text>
        <dbReference type="EC" id="2.7.13.3"/>
    </reaction>
</comment>
<keyword evidence="6 10" id="KW-0418">Kinase</keyword>
<dbReference type="SMART" id="SM00387">
    <property type="entry name" value="HATPase_c"/>
    <property type="match status" value="1"/>
</dbReference>
<evidence type="ECO:0000256" key="6">
    <source>
        <dbReference type="ARBA" id="ARBA00022777"/>
    </source>
</evidence>
<dbReference type="PRINTS" id="PR00344">
    <property type="entry name" value="BCTRLSENSOR"/>
</dbReference>
<dbReference type="InterPro" id="IPR036890">
    <property type="entry name" value="HATPase_C_sf"/>
</dbReference>
<evidence type="ECO:0000313" key="11">
    <source>
        <dbReference type="Proteomes" id="UP000007882"/>
    </source>
</evidence>
<protein>
    <recommendedName>
        <fullName evidence="8">Sensor-like histidine kinase SenX3</fullName>
        <ecNumber evidence="3">2.7.13.3</ecNumber>
    </recommendedName>
</protein>
<evidence type="ECO:0000256" key="2">
    <source>
        <dbReference type="ARBA" id="ARBA00004236"/>
    </source>
</evidence>
<dbReference type="EMBL" id="AP012319">
    <property type="protein sequence ID" value="BAL87043.1"/>
    <property type="molecule type" value="Genomic_DNA"/>
</dbReference>
<dbReference type="CDD" id="cd00075">
    <property type="entry name" value="HATPase"/>
    <property type="match status" value="1"/>
</dbReference>
<dbReference type="GO" id="GO:0007234">
    <property type="term" value="P:osmosensory signaling via phosphorelay pathway"/>
    <property type="evidence" value="ECO:0007669"/>
    <property type="project" value="TreeGrafter"/>
</dbReference>
<proteinExistence type="predicted"/>
<evidence type="ECO:0000259" key="9">
    <source>
        <dbReference type="PROSITE" id="PS50109"/>
    </source>
</evidence>
<evidence type="ECO:0000313" key="10">
    <source>
        <dbReference type="EMBL" id="BAL87043.1"/>
    </source>
</evidence>
<dbReference type="SUPFAM" id="SSF55874">
    <property type="entry name" value="ATPase domain of HSP90 chaperone/DNA topoisomerase II/histidine kinase"/>
    <property type="match status" value="1"/>
</dbReference>
<dbReference type="Gene3D" id="1.10.287.130">
    <property type="match status" value="1"/>
</dbReference>
<dbReference type="EC" id="2.7.13.3" evidence="3"/>
<organism evidence="10 11">
    <name type="scientific">Actinoplanes missouriensis (strain ATCC 14538 / DSM 43046 / CBS 188.64 / JCM 3121 / NBRC 102363 / NCIMB 12654 / NRRL B-3342 / UNCC 431)</name>
    <dbReference type="NCBI Taxonomy" id="512565"/>
    <lineage>
        <taxon>Bacteria</taxon>
        <taxon>Bacillati</taxon>
        <taxon>Actinomycetota</taxon>
        <taxon>Actinomycetes</taxon>
        <taxon>Micromonosporales</taxon>
        <taxon>Micromonosporaceae</taxon>
        <taxon>Actinoplanes</taxon>
    </lineage>
</organism>
<keyword evidence="7" id="KW-0902">Two-component regulatory system</keyword>
<dbReference type="SUPFAM" id="SSF55781">
    <property type="entry name" value="GAF domain-like"/>
    <property type="match status" value="1"/>
</dbReference>
<dbReference type="InterPro" id="IPR029016">
    <property type="entry name" value="GAF-like_dom_sf"/>
</dbReference>
<dbReference type="Proteomes" id="UP000007882">
    <property type="component" value="Chromosome"/>
</dbReference>
<dbReference type="SUPFAM" id="SSF47384">
    <property type="entry name" value="Homodimeric domain of signal transducing histidine kinase"/>
    <property type="match status" value="1"/>
</dbReference>
<dbReference type="InterPro" id="IPR050351">
    <property type="entry name" value="BphY/WalK/GraS-like"/>
</dbReference>
<sequence>MLDLEEARLAALHEYALLDSPADAEVTAVVRIAATIADVPTATLNLIDESRQCQLTTVGFEGSTTRRSDSMCAIAFRGGRIAHVPDASRHPIYAGNPWVDGRIGAVRFYASVPLVTPSGYALGTLCVFDTEAKSLTEAQLARLEDLAEILVGLFERRRQTRIAEQATAAAERDRRRLELAHAELRRSNEELEGFAAAVSNDLVRPLASTSGYLELIDQLYGDRLDERAAGWLAGASESMERMRQLVEALLTYAKAGNAPCVRSAVTLAEATAAATADLRTLIESHGAEVRVRGNVELNADPTLLRQLLQNLIDNAVTYHHPERAPRVEIAGRHTDGGHLITVTDNGVGIPATERGRVFDMFTQVDPARRRGHGVGLSTCLRIVERHHGTIAVDEAPDGGTVISVWLPGAVAALSQRRDRAASIR</sequence>
<dbReference type="Gene3D" id="3.30.565.10">
    <property type="entry name" value="Histidine kinase-like ATPase, C-terminal domain"/>
    <property type="match status" value="1"/>
</dbReference>
<dbReference type="PANTHER" id="PTHR42878">
    <property type="entry name" value="TWO-COMPONENT HISTIDINE KINASE"/>
    <property type="match status" value="1"/>
</dbReference>
<dbReference type="CDD" id="cd00082">
    <property type="entry name" value="HisKA"/>
    <property type="match status" value="1"/>
</dbReference>
<comment type="subcellular location">
    <subcellularLocation>
        <location evidence="2">Cell membrane</location>
    </subcellularLocation>
</comment>
<dbReference type="STRING" id="512565.AMIS_18230"/>
<dbReference type="InterPro" id="IPR003661">
    <property type="entry name" value="HisK_dim/P_dom"/>
</dbReference>
<evidence type="ECO:0000256" key="8">
    <source>
        <dbReference type="ARBA" id="ARBA00039401"/>
    </source>
</evidence>
<dbReference type="KEGG" id="ams:AMIS_18230"/>
<accession>I0H206</accession>
<dbReference type="GO" id="GO:0000155">
    <property type="term" value="F:phosphorelay sensor kinase activity"/>
    <property type="evidence" value="ECO:0007669"/>
    <property type="project" value="InterPro"/>
</dbReference>
<dbReference type="SMART" id="SM00065">
    <property type="entry name" value="GAF"/>
    <property type="match status" value="1"/>
</dbReference>
<evidence type="ECO:0000256" key="1">
    <source>
        <dbReference type="ARBA" id="ARBA00000085"/>
    </source>
</evidence>
<dbReference type="GO" id="GO:0000156">
    <property type="term" value="F:phosphorelay response regulator activity"/>
    <property type="evidence" value="ECO:0007669"/>
    <property type="project" value="TreeGrafter"/>
</dbReference>
<evidence type="ECO:0000256" key="3">
    <source>
        <dbReference type="ARBA" id="ARBA00012438"/>
    </source>
</evidence>
<dbReference type="GO" id="GO:0030295">
    <property type="term" value="F:protein kinase activator activity"/>
    <property type="evidence" value="ECO:0007669"/>
    <property type="project" value="TreeGrafter"/>
</dbReference>
<dbReference type="PANTHER" id="PTHR42878:SF15">
    <property type="entry name" value="BACTERIOPHYTOCHROME"/>
    <property type="match status" value="1"/>
</dbReference>
<evidence type="ECO:0000256" key="4">
    <source>
        <dbReference type="ARBA" id="ARBA00022553"/>
    </source>
</evidence>
<dbReference type="Pfam" id="PF02518">
    <property type="entry name" value="HATPase_c"/>
    <property type="match status" value="1"/>
</dbReference>
<reference evidence="10 11" key="1">
    <citation type="submission" date="2012-02" db="EMBL/GenBank/DDBJ databases">
        <title>Complete genome sequence of Actinoplanes missouriensis 431 (= NBRC 102363).</title>
        <authorList>
            <person name="Ohnishi Y."/>
            <person name="Ishikawa J."/>
            <person name="Sekine M."/>
            <person name="Hosoyama A."/>
            <person name="Harada T."/>
            <person name="Narita H."/>
            <person name="Hata T."/>
            <person name="Konno Y."/>
            <person name="Tutikane K."/>
            <person name="Fujita N."/>
            <person name="Horinouchi S."/>
            <person name="Hayakawa M."/>
        </authorList>
    </citation>
    <scope>NUCLEOTIDE SEQUENCE [LARGE SCALE GENOMIC DNA]</scope>
    <source>
        <strain evidence="11">ATCC 14538 / DSM 43046 / CBS 188.64 / JCM 3121 / NBRC 102363 / NCIMB 12654 / NRRL B-3342 / UNCC 431</strain>
    </source>
</reference>
<dbReference type="Pfam" id="PF00512">
    <property type="entry name" value="HisKA"/>
    <property type="match status" value="1"/>
</dbReference>
<dbReference type="eggNOG" id="COG2203">
    <property type="taxonomic scope" value="Bacteria"/>
</dbReference>
<dbReference type="eggNOG" id="COG4251">
    <property type="taxonomic scope" value="Bacteria"/>
</dbReference>